<proteinExistence type="predicted"/>
<comment type="caution">
    <text evidence="1">The sequence shown here is derived from an EMBL/GenBank/DDBJ whole genome shotgun (WGS) entry which is preliminary data.</text>
</comment>
<dbReference type="Proteomes" id="UP000494206">
    <property type="component" value="Unassembled WGS sequence"/>
</dbReference>
<evidence type="ECO:0000313" key="1">
    <source>
        <dbReference type="EMBL" id="CAB3400659.1"/>
    </source>
</evidence>
<accession>A0A8S1EHJ6</accession>
<evidence type="ECO:0000313" key="2">
    <source>
        <dbReference type="Proteomes" id="UP000494206"/>
    </source>
</evidence>
<keyword evidence="2" id="KW-1185">Reference proteome</keyword>
<sequence length="229" mass="26815">MRLELELRNELTKVLMAYEDDDDDDVDNKTEDSDNDFNTFLDFNDIPEREEITADLVKRLDELEKRLWSVEERAYVAVTVFDYHEWPVPYRKMMGLLFTFCDLQVEKECSAIECDELLVCIVEAEKIMMFWEIEVDKLMLMGYSGAKLTFPILEERVRKSALFRARGPTTHIQLDAIAEEILEKCVVDLADMLSKPARSTASYALISKNIDLRLVLDEFREAILRPRIR</sequence>
<organism evidence="1 2">
    <name type="scientific">Caenorhabditis bovis</name>
    <dbReference type="NCBI Taxonomy" id="2654633"/>
    <lineage>
        <taxon>Eukaryota</taxon>
        <taxon>Metazoa</taxon>
        <taxon>Ecdysozoa</taxon>
        <taxon>Nematoda</taxon>
        <taxon>Chromadorea</taxon>
        <taxon>Rhabditida</taxon>
        <taxon>Rhabditina</taxon>
        <taxon>Rhabditomorpha</taxon>
        <taxon>Rhabditoidea</taxon>
        <taxon>Rhabditidae</taxon>
        <taxon>Peloderinae</taxon>
        <taxon>Caenorhabditis</taxon>
    </lineage>
</organism>
<dbReference type="EMBL" id="CADEPM010000002">
    <property type="protein sequence ID" value="CAB3400659.1"/>
    <property type="molecule type" value="Genomic_DNA"/>
</dbReference>
<gene>
    <name evidence="1" type="ORF">CBOVIS_LOCUS3548</name>
</gene>
<reference evidence="1 2" key="1">
    <citation type="submission" date="2020-04" db="EMBL/GenBank/DDBJ databases">
        <authorList>
            <person name="Laetsch R D."/>
            <person name="Stevens L."/>
            <person name="Kumar S."/>
            <person name="Blaxter L. M."/>
        </authorList>
    </citation>
    <scope>NUCLEOTIDE SEQUENCE [LARGE SCALE GENOMIC DNA]</scope>
</reference>
<name>A0A8S1EHJ6_9PELO</name>
<dbReference type="AlphaFoldDB" id="A0A8S1EHJ6"/>
<protein>
    <submittedName>
        <fullName evidence="1">Uncharacterized protein</fullName>
    </submittedName>
</protein>